<evidence type="ECO:0000313" key="2">
    <source>
        <dbReference type="Proteomes" id="UP000256478"/>
    </source>
</evidence>
<gene>
    <name evidence="1" type="ORF">DXX93_09520</name>
</gene>
<accession>A0A3E0TQL5</accession>
<comment type="caution">
    <text evidence="1">The sequence shown here is derived from an EMBL/GenBank/DDBJ whole genome shotgun (WGS) entry which is preliminary data.</text>
</comment>
<dbReference type="RefSeq" id="WP_116007895.1">
    <property type="nucleotide sequence ID" value="NZ_QUOU01000001.1"/>
</dbReference>
<dbReference type="EMBL" id="QUOU01000001">
    <property type="protein sequence ID" value="REL26788.1"/>
    <property type="molecule type" value="Genomic_DNA"/>
</dbReference>
<name>A0A3E0TQL5_9GAMM</name>
<evidence type="ECO:0000313" key="1">
    <source>
        <dbReference type="EMBL" id="REL26788.1"/>
    </source>
</evidence>
<dbReference type="OrthoDB" id="9944201at2"/>
<dbReference type="AlphaFoldDB" id="A0A3E0TQL5"/>
<sequence>MLVASLIISIFSLLVAGAALYFSHLKKADIRAVLGPQIDIYHHDYEAGVSTGFIIPVSFVNDSSSTGTVIRAAISIHGKGCEDERFFMQWLKFDYLDEKSEKWKHEEDARPIVLSAKSGVHKNLWCMWFAHNQMKLEFNKGTYEICLHYWTSEKKEPAKVEKTFFVSKEVADVFDEWRSSKQTSSIKFVLDKELENNKLMNSEEFSKLL</sequence>
<organism evidence="1 2">
    <name type="scientific">Thalassotalea euphylliae</name>
    <dbReference type="NCBI Taxonomy" id="1655234"/>
    <lineage>
        <taxon>Bacteria</taxon>
        <taxon>Pseudomonadati</taxon>
        <taxon>Pseudomonadota</taxon>
        <taxon>Gammaproteobacteria</taxon>
        <taxon>Alteromonadales</taxon>
        <taxon>Colwelliaceae</taxon>
        <taxon>Thalassotalea</taxon>
    </lineage>
</organism>
<proteinExistence type="predicted"/>
<dbReference type="Proteomes" id="UP000256478">
    <property type="component" value="Unassembled WGS sequence"/>
</dbReference>
<reference evidence="1 2" key="1">
    <citation type="submission" date="2018-08" db="EMBL/GenBank/DDBJ databases">
        <title>Thalassotalea euphylliae genome.</title>
        <authorList>
            <person name="Summers S."/>
            <person name="Rice S.A."/>
            <person name="Freckelton M.L."/>
            <person name="Nedved B.T."/>
            <person name="Hadfield M.G."/>
        </authorList>
    </citation>
    <scope>NUCLEOTIDE SEQUENCE [LARGE SCALE GENOMIC DNA]</scope>
    <source>
        <strain evidence="1 2">H1</strain>
    </source>
</reference>
<protein>
    <submittedName>
        <fullName evidence="1">Uncharacterized protein</fullName>
    </submittedName>
</protein>